<dbReference type="AlphaFoldDB" id="A0A4Q9HFY0"/>
<keyword evidence="1" id="KW-0472">Membrane</keyword>
<gene>
    <name evidence="4" type="ORF">EYS08_05170</name>
</gene>
<dbReference type="EMBL" id="SIXF01000003">
    <property type="protein sequence ID" value="TBO43988.1"/>
    <property type="molecule type" value="Genomic_DNA"/>
</dbReference>
<dbReference type="Gene3D" id="2.60.120.1440">
    <property type="match status" value="1"/>
</dbReference>
<dbReference type="InterPro" id="IPR032508">
    <property type="entry name" value="FecR_C"/>
</dbReference>
<dbReference type="Pfam" id="PF16344">
    <property type="entry name" value="FecR_C"/>
    <property type="match status" value="1"/>
</dbReference>
<dbReference type="InterPro" id="IPR012373">
    <property type="entry name" value="Ferrdict_sens_TM"/>
</dbReference>
<keyword evidence="1" id="KW-0812">Transmembrane</keyword>
<sequence length="370" mass="40847">MSYFQLDEDQEVLKDLIIGALEIEDERYETDPAIAGVLVKVDRDLFVQIRESAQAIPEGKNKTLKLWLQIAAVAAVLAVVYIGVYFFNNRSEKVATVPTTPVHDIKPGDFGATLTLANGRKISLANASKGEIGRESGIVITKSGDGTLLYEIDEKISDPNASNTLSTARGETYQVRLPDGTLVYLNAASSLTYTASLIENGKRMVNLTGEGYFEVAKDKQHPFIVKTGRQEVEVLGTHFNISSYADDEVEKTTLLEGSVKLSASGNYKLLRPGQQARLSAGKIQIGETDTDLAVAWKNNEFVVESEHIETIMKMISRWYSVEVVYVGEKTTQRFSGKVSRFDKLSKVLEIVESTGEARFDLKGRTVYVSK</sequence>
<dbReference type="Proteomes" id="UP000291819">
    <property type="component" value="Unassembled WGS sequence"/>
</dbReference>
<evidence type="ECO:0000259" key="2">
    <source>
        <dbReference type="Pfam" id="PF04773"/>
    </source>
</evidence>
<dbReference type="InterPro" id="IPR006860">
    <property type="entry name" value="FecR"/>
</dbReference>
<accession>A0A4Q9HFY0</accession>
<dbReference type="PANTHER" id="PTHR30273:SF2">
    <property type="entry name" value="PROTEIN FECR"/>
    <property type="match status" value="1"/>
</dbReference>
<name>A0A4Q9HFY0_9SPHI</name>
<dbReference type="Gene3D" id="3.55.50.30">
    <property type="match status" value="1"/>
</dbReference>
<feature type="domain" description="FecR protein" evidence="2">
    <location>
        <begin position="164"/>
        <end position="260"/>
    </location>
</feature>
<feature type="transmembrane region" description="Helical" evidence="1">
    <location>
        <begin position="66"/>
        <end position="87"/>
    </location>
</feature>
<dbReference type="Pfam" id="PF04773">
    <property type="entry name" value="FecR"/>
    <property type="match status" value="1"/>
</dbReference>
<dbReference type="GO" id="GO:0016989">
    <property type="term" value="F:sigma factor antagonist activity"/>
    <property type="evidence" value="ECO:0007669"/>
    <property type="project" value="TreeGrafter"/>
</dbReference>
<comment type="caution">
    <text evidence="4">The sequence shown here is derived from an EMBL/GenBank/DDBJ whole genome shotgun (WGS) entry which is preliminary data.</text>
</comment>
<evidence type="ECO:0000313" key="5">
    <source>
        <dbReference type="Proteomes" id="UP000291819"/>
    </source>
</evidence>
<reference evidence="4 5" key="1">
    <citation type="submission" date="2019-02" db="EMBL/GenBank/DDBJ databases">
        <title>Pedobacter kyonggii whole genome sequence analysis.</title>
        <authorList>
            <person name="Dahal R.H."/>
        </authorList>
    </citation>
    <scope>NUCLEOTIDE SEQUENCE [LARGE SCALE GENOMIC DNA]</scope>
    <source>
        <strain evidence="4 5">K-4-11-1</strain>
    </source>
</reference>
<dbReference type="PANTHER" id="PTHR30273">
    <property type="entry name" value="PERIPLASMIC SIGNAL SENSOR AND SIGMA FACTOR ACTIVATOR FECR-RELATED"/>
    <property type="match status" value="1"/>
</dbReference>
<evidence type="ECO:0000259" key="3">
    <source>
        <dbReference type="Pfam" id="PF16344"/>
    </source>
</evidence>
<proteinExistence type="predicted"/>
<organism evidence="4 5">
    <name type="scientific">Pedobacter kyonggii</name>
    <dbReference type="NCBI Taxonomy" id="1926871"/>
    <lineage>
        <taxon>Bacteria</taxon>
        <taxon>Pseudomonadati</taxon>
        <taxon>Bacteroidota</taxon>
        <taxon>Sphingobacteriia</taxon>
        <taxon>Sphingobacteriales</taxon>
        <taxon>Sphingobacteriaceae</taxon>
        <taxon>Pedobacter</taxon>
    </lineage>
</organism>
<feature type="domain" description="Protein FecR C-terminal" evidence="3">
    <location>
        <begin position="301"/>
        <end position="368"/>
    </location>
</feature>
<protein>
    <submittedName>
        <fullName evidence="4">FecR family protein</fullName>
    </submittedName>
</protein>
<keyword evidence="1" id="KW-1133">Transmembrane helix</keyword>
<evidence type="ECO:0000313" key="4">
    <source>
        <dbReference type="EMBL" id="TBO43988.1"/>
    </source>
</evidence>
<keyword evidence="5" id="KW-1185">Reference proteome</keyword>
<dbReference type="RefSeq" id="WP_131028836.1">
    <property type="nucleotide sequence ID" value="NZ_SIXF01000003.1"/>
</dbReference>
<dbReference type="OrthoDB" id="1099963at2"/>
<evidence type="ECO:0000256" key="1">
    <source>
        <dbReference type="SAM" id="Phobius"/>
    </source>
</evidence>